<dbReference type="Proteomes" id="UP000318447">
    <property type="component" value="Unassembled WGS sequence"/>
</dbReference>
<accession>A0A504XUY9</accession>
<dbReference type="Pfam" id="PF04664">
    <property type="entry name" value="OGFr_N"/>
    <property type="match status" value="1"/>
</dbReference>
<dbReference type="InterPro" id="IPR006757">
    <property type="entry name" value="OGF_rcpt"/>
</dbReference>
<dbReference type="EMBL" id="RHLC01000020">
    <property type="protein sequence ID" value="TPP52334.1"/>
    <property type="molecule type" value="Genomic_DNA"/>
</dbReference>
<feature type="domain" description="Opioid growth factor receptor (OGFr) conserved" evidence="1">
    <location>
        <begin position="85"/>
        <end position="205"/>
    </location>
</feature>
<reference evidence="3" key="1">
    <citation type="submission" date="2019-02" db="EMBL/GenBank/DDBJ databases">
        <title>FDA dAtabase for Regulatory Grade micrObial Sequences (FDA-ARGOS): Supporting development and validation of Infectious Disease Dx tests.</title>
        <authorList>
            <person name="Duncan R."/>
            <person name="Fisher C."/>
            <person name="Tallon L."/>
            <person name="Sadzewicz L."/>
            <person name="Sengamalay N."/>
            <person name="Ott S."/>
            <person name="Godinez A."/>
            <person name="Nagaraj S."/>
            <person name="Vavikolanu K."/>
            <person name="Nadendla S."/>
            <person name="Aluvathingal J."/>
            <person name="Sichtig H."/>
        </authorList>
    </citation>
    <scope>NUCLEOTIDE SEQUENCE [LARGE SCALE GENOMIC DNA]</scope>
    <source>
        <strain evidence="3">FDAARGOS_361</strain>
    </source>
</reference>
<evidence type="ECO:0000313" key="2">
    <source>
        <dbReference type="EMBL" id="TPP52334.1"/>
    </source>
</evidence>
<protein>
    <submittedName>
        <fullName evidence="2">Opioid growth factor receptor (OGFr) conserved region family protein</fullName>
    </submittedName>
</protein>
<evidence type="ECO:0000313" key="3">
    <source>
        <dbReference type="Proteomes" id="UP000318447"/>
    </source>
</evidence>
<proteinExistence type="predicted"/>
<evidence type="ECO:0000259" key="1">
    <source>
        <dbReference type="Pfam" id="PF04664"/>
    </source>
</evidence>
<dbReference type="GO" id="GO:0016020">
    <property type="term" value="C:membrane"/>
    <property type="evidence" value="ECO:0007669"/>
    <property type="project" value="InterPro"/>
</dbReference>
<dbReference type="AlphaFoldDB" id="A0A504XUY9"/>
<gene>
    <name evidence="2" type="ORF">CGC21_16645</name>
</gene>
<organism evidence="2 3">
    <name type="scientific">Leishmania donovani</name>
    <dbReference type="NCBI Taxonomy" id="5661"/>
    <lineage>
        <taxon>Eukaryota</taxon>
        <taxon>Discoba</taxon>
        <taxon>Euglenozoa</taxon>
        <taxon>Kinetoplastea</taxon>
        <taxon>Metakinetoplastina</taxon>
        <taxon>Trypanosomatida</taxon>
        <taxon>Trypanosomatidae</taxon>
        <taxon>Leishmaniinae</taxon>
        <taxon>Leishmania</taxon>
    </lineage>
</organism>
<comment type="caution">
    <text evidence="2">The sequence shown here is derived from an EMBL/GenBank/DDBJ whole genome shotgun (WGS) entry which is preliminary data.</text>
</comment>
<name>A0A504XUY9_LEIDO</name>
<dbReference type="GO" id="GO:0038023">
    <property type="term" value="F:signaling receptor activity"/>
    <property type="evidence" value="ECO:0007669"/>
    <property type="project" value="InterPro"/>
</dbReference>
<keyword evidence="2" id="KW-0675">Receptor</keyword>
<sequence>MHGASSALTYAPMEYSAPANAHTRQETQRCLRLDHEAHERCFHISSVFPLALPPHITPPWNEHASDRHALSEEAYRGRCDGNLSHHDLLEYCHNYAQWRIPLRRRGGNWQALPLTMKKAAQMQANGLAVVRLLQAFRMILRFSSTCITRTPLPNGVRLSSEADYTRVTARSHNELHISRTAQLVSKAWVKQLHVDWLEFLAHEAMT</sequence>